<name>A0A7X2XLN3_STREE</name>
<dbReference type="GO" id="GO:0008168">
    <property type="term" value="F:methyltransferase activity"/>
    <property type="evidence" value="ECO:0007669"/>
    <property type="project" value="UniProtKB-KW"/>
</dbReference>
<evidence type="ECO:0000313" key="1">
    <source>
        <dbReference type="EMBL" id="MTV44308.1"/>
    </source>
</evidence>
<organism evidence="1 2">
    <name type="scientific">Streptococcus pneumoniae</name>
    <dbReference type="NCBI Taxonomy" id="1313"/>
    <lineage>
        <taxon>Bacteria</taxon>
        <taxon>Bacillati</taxon>
        <taxon>Bacillota</taxon>
        <taxon>Bacilli</taxon>
        <taxon>Lactobacillales</taxon>
        <taxon>Streptococcaceae</taxon>
        <taxon>Streptococcus</taxon>
    </lineage>
</organism>
<proteinExistence type="predicted"/>
<keyword evidence="1" id="KW-0808">Transferase</keyword>
<reference evidence="1 2" key="1">
    <citation type="submission" date="2019-11" db="EMBL/GenBank/DDBJ databases">
        <title>Growth characteristics of pneumococcus vary with the chemical composition of the capsule and with environmental conditions.</title>
        <authorList>
            <person name="Tothpal A."/>
            <person name="Desobry K."/>
            <person name="Joshi S."/>
            <person name="Wyllie A.L."/>
            <person name="Weinberger D.M."/>
        </authorList>
    </citation>
    <scope>NUCLEOTIDE SEQUENCE [LARGE SCALE GENOMIC DNA]</scope>
    <source>
        <strain evidence="2">pnumococcus09N</strain>
    </source>
</reference>
<dbReference type="GO" id="GO:0032259">
    <property type="term" value="P:methylation"/>
    <property type="evidence" value="ECO:0007669"/>
    <property type="project" value="UniProtKB-KW"/>
</dbReference>
<keyword evidence="1" id="KW-0489">Methyltransferase</keyword>
<dbReference type="EMBL" id="WNHU01000213">
    <property type="protein sequence ID" value="MTV44308.1"/>
    <property type="molecule type" value="Genomic_DNA"/>
</dbReference>
<feature type="non-terminal residue" evidence="1">
    <location>
        <position position="36"/>
    </location>
</feature>
<dbReference type="AlphaFoldDB" id="A0A7X2XLN3"/>
<comment type="caution">
    <text evidence="1">The sequence shown here is derived from an EMBL/GenBank/DDBJ whole genome shotgun (WGS) entry which is preliminary data.</text>
</comment>
<dbReference type="Proteomes" id="UP000467349">
    <property type="component" value="Unassembled WGS sequence"/>
</dbReference>
<protein>
    <submittedName>
        <fullName evidence="1">Site-specific DNA-methyltransferase</fullName>
    </submittedName>
</protein>
<accession>A0A7X2XLN3</accession>
<gene>
    <name evidence="1" type="ORF">GM545_12160</name>
</gene>
<sequence>MKNNEYKYGGVLMTNPYYNKNKMILVHSDTFKFLSK</sequence>
<evidence type="ECO:0000313" key="2">
    <source>
        <dbReference type="Proteomes" id="UP000467349"/>
    </source>
</evidence>